<keyword evidence="8" id="KW-0934">Plastid</keyword>
<evidence type="ECO:0000256" key="2">
    <source>
        <dbReference type="ARBA" id="ARBA00007556"/>
    </source>
</evidence>
<feature type="transmembrane region" description="Helical" evidence="7">
    <location>
        <begin position="148"/>
        <end position="168"/>
    </location>
</feature>
<feature type="transmembrane region" description="Helical" evidence="7">
    <location>
        <begin position="66"/>
        <end position="84"/>
    </location>
</feature>
<protein>
    <recommendedName>
        <fullName evidence="9">ABC transporter permease</fullName>
    </recommendedName>
</protein>
<evidence type="ECO:0008006" key="9">
    <source>
        <dbReference type="Google" id="ProtNLM"/>
    </source>
</evidence>
<reference evidence="8" key="1">
    <citation type="journal article" date="2017" name="J. Phycol.">
        <title>Analysis of chloroplast genomes and a supermatrix inform reclassification of the Rhodomelaceae (Rhodophyta).</title>
        <authorList>
            <person name="Diaz-Tapia P."/>
            <person name="Maggs C.A."/>
            <person name="West J.A."/>
            <person name="Verbruggen H."/>
        </authorList>
    </citation>
    <scope>NUCLEOTIDE SEQUENCE</scope>
    <source>
        <strain evidence="8">PD1024</strain>
    </source>
</reference>
<dbReference type="PANTHER" id="PTHR30188">
    <property type="entry name" value="ABC TRANSPORTER PERMEASE PROTEIN-RELATED"/>
    <property type="match status" value="1"/>
</dbReference>
<evidence type="ECO:0000313" key="8">
    <source>
        <dbReference type="EMBL" id="ARW66353.1"/>
    </source>
</evidence>
<name>A0A1Z1MJY0_9FLOR</name>
<dbReference type="RefSeq" id="YP_009397167.1">
    <property type="nucleotide sequence ID" value="NC_035286.1"/>
</dbReference>
<feature type="transmembrane region" description="Helical" evidence="7">
    <location>
        <begin position="223"/>
        <end position="245"/>
    </location>
</feature>
<sequence length="255" mass="28262">MLRSLKKIYLVLDIICNLLDLSCLMSINLFTLLEQLRVVCFASLSVTIVSAFFMGLVFSLQIVKEFLYLNAITLVGSILSISFLRELSPVLTSIILVGKVGSLFTSELATMAITEQVDALYVLGINPINYLILPRIISFLFILPLLNFISFITSIISSCFLCFVLYNIDPKIFFISAFSVLSLSDIFKSLFKILIFAFFIALVSCICGFTASGGSKGVGTSTTYSVVTSLLLIFILDFILSYYMFTDIDSSLKTL</sequence>
<feature type="transmembrane region" description="Helical" evidence="7">
    <location>
        <begin position="120"/>
        <end position="142"/>
    </location>
</feature>
<geneLocation type="chloroplast" evidence="8"/>
<feature type="transmembrane region" description="Helical" evidence="7">
    <location>
        <begin position="189"/>
        <end position="211"/>
    </location>
</feature>
<dbReference type="GeneID" id="33359485"/>
<comment type="subcellular location">
    <subcellularLocation>
        <location evidence="1">Membrane</location>
        <topology evidence="1">Multi-pass membrane protein</topology>
    </subcellularLocation>
</comment>
<evidence type="ECO:0000256" key="6">
    <source>
        <dbReference type="ARBA" id="ARBA00023136"/>
    </source>
</evidence>
<feature type="transmembrane region" description="Helical" evidence="7">
    <location>
        <begin position="90"/>
        <end position="113"/>
    </location>
</feature>
<evidence type="ECO:0000256" key="5">
    <source>
        <dbReference type="ARBA" id="ARBA00022989"/>
    </source>
</evidence>
<keyword evidence="3" id="KW-0813">Transport</keyword>
<dbReference type="NCBIfam" id="TIGR00056">
    <property type="entry name" value="MlaE family lipid ABC transporter permease subunit"/>
    <property type="match status" value="1"/>
</dbReference>
<dbReference type="InterPro" id="IPR030802">
    <property type="entry name" value="Permease_MalE"/>
</dbReference>
<dbReference type="InterPro" id="IPR003453">
    <property type="entry name" value="ABC_MlaE_roteobac"/>
</dbReference>
<dbReference type="PANTHER" id="PTHR30188:SF4">
    <property type="entry name" value="PROTEIN TRIGALACTOSYLDIACYLGLYCEROL 1, CHLOROPLASTIC"/>
    <property type="match status" value="1"/>
</dbReference>
<comment type="similarity">
    <text evidence="2 7">Belongs to the MlaE permease family.</text>
</comment>
<proteinExistence type="inferred from homology"/>
<dbReference type="Pfam" id="PF02405">
    <property type="entry name" value="MlaE"/>
    <property type="match status" value="1"/>
</dbReference>
<keyword evidence="4 7" id="KW-0812">Transmembrane</keyword>
<dbReference type="GO" id="GO:0043190">
    <property type="term" value="C:ATP-binding cassette (ABC) transporter complex"/>
    <property type="evidence" value="ECO:0007669"/>
    <property type="project" value="InterPro"/>
</dbReference>
<gene>
    <name evidence="8" type="primary">ycf63</name>
</gene>
<keyword evidence="6 7" id="KW-0472">Membrane</keyword>
<organism evidence="8">
    <name type="scientific">Thuretia quercifolia</name>
    <dbReference type="NCBI Taxonomy" id="189650"/>
    <lineage>
        <taxon>Eukaryota</taxon>
        <taxon>Rhodophyta</taxon>
        <taxon>Florideophyceae</taxon>
        <taxon>Rhodymeniophycidae</taxon>
        <taxon>Ceramiales</taxon>
        <taxon>Dasyaceae</taxon>
        <taxon>Thuretia</taxon>
    </lineage>
</organism>
<evidence type="ECO:0000256" key="3">
    <source>
        <dbReference type="ARBA" id="ARBA00022448"/>
    </source>
</evidence>
<feature type="transmembrane region" description="Helical" evidence="7">
    <location>
        <begin position="9"/>
        <end position="30"/>
    </location>
</feature>
<accession>A0A1Z1MJY0</accession>
<dbReference type="AlphaFoldDB" id="A0A1Z1MJY0"/>
<keyword evidence="5 7" id="KW-1133">Transmembrane helix</keyword>
<keyword evidence="8" id="KW-0150">Chloroplast</keyword>
<evidence type="ECO:0000256" key="4">
    <source>
        <dbReference type="ARBA" id="ARBA00022692"/>
    </source>
</evidence>
<evidence type="ECO:0000256" key="1">
    <source>
        <dbReference type="ARBA" id="ARBA00004141"/>
    </source>
</evidence>
<feature type="transmembrane region" description="Helical" evidence="7">
    <location>
        <begin position="36"/>
        <end position="59"/>
    </location>
</feature>
<evidence type="ECO:0000256" key="7">
    <source>
        <dbReference type="RuleBase" id="RU362044"/>
    </source>
</evidence>
<dbReference type="GO" id="GO:0005548">
    <property type="term" value="F:phospholipid transporter activity"/>
    <property type="evidence" value="ECO:0007669"/>
    <property type="project" value="TreeGrafter"/>
</dbReference>
<dbReference type="EMBL" id="MF101442">
    <property type="protein sequence ID" value="ARW66353.1"/>
    <property type="molecule type" value="Genomic_DNA"/>
</dbReference>